<dbReference type="Proteomes" id="UP000596049">
    <property type="component" value="Chromosome"/>
</dbReference>
<dbReference type="CDD" id="cd11709">
    <property type="entry name" value="SPRY"/>
    <property type="match status" value="1"/>
</dbReference>
<evidence type="ECO:0000313" key="3">
    <source>
        <dbReference type="EMBL" id="QQP10913.1"/>
    </source>
</evidence>
<dbReference type="Gene3D" id="2.60.120.260">
    <property type="entry name" value="Galactose-binding domain-like"/>
    <property type="match status" value="1"/>
</dbReference>
<dbReference type="PANTHER" id="PTHR12245">
    <property type="entry name" value="SPRY DOMAIN CONTAINING SOCS BOX PROTEIN"/>
    <property type="match status" value="1"/>
</dbReference>
<dbReference type="InterPro" id="IPR000421">
    <property type="entry name" value="FA58C"/>
</dbReference>
<sequence length="413" mass="46272">MTTVPITWDTINKGTTVTLSNDNLTAIIPNRTKTVRATVGKITGKWYWEVYLDALNTNGGMVGIVNSKVDLNADVLATRDNVRYIYSADGNKYPENTAYSSSYKAGDTIGVALDLDNDTLGFYKNGVFLGISHTNIKLLGEVYPAVSSGGSSVGNTNTVNFGATSFKYTIPKGYMAYNKQSKILLRSNSKTYSLESINVQYETKMTSNTAPSPLVATASSIYSTTFPAWKAFDGITNVSSGANNNWASSDNQFPCWIQIKYGEKKQVNAFYVYHINGGNETARLKNFTLQGSDNGNDWADIKTYNDVQWLDYYQLFYMGKIVDYLYYRLYIKSNYGFSRVSIAEIAFGYIEHIVNDIPVISRNNFISYGQNEIKELHSIYTNQKYILQEESSKNSEGLWTTQLDRKPLSISFN</sequence>
<reference evidence="3 4" key="1">
    <citation type="submission" date="2020-01" db="EMBL/GenBank/DDBJ databases">
        <authorList>
            <person name="Liu G."/>
            <person name="Liu B."/>
        </authorList>
    </citation>
    <scope>NUCLEOTIDE SEQUENCE [LARGE SCALE GENOMIC DNA]</scope>
    <source>
        <strain evidence="3 4">FJAT-51161</strain>
    </source>
</reference>
<dbReference type="InterPro" id="IPR050672">
    <property type="entry name" value="FBXO45-Fsn/SPSB_families"/>
</dbReference>
<dbReference type="Pfam" id="PF00754">
    <property type="entry name" value="F5_F8_type_C"/>
    <property type="match status" value="1"/>
</dbReference>
<evidence type="ECO:0000259" key="2">
    <source>
        <dbReference type="PROSITE" id="PS50188"/>
    </source>
</evidence>
<evidence type="ECO:0000259" key="1">
    <source>
        <dbReference type="PROSITE" id="PS50022"/>
    </source>
</evidence>
<feature type="domain" description="F5/8 type C" evidence="1">
    <location>
        <begin position="198"/>
        <end position="301"/>
    </location>
</feature>
<organism evidence="3 4">
    <name type="scientific">Lysinibacillus agricola</name>
    <dbReference type="NCBI Taxonomy" id="2590012"/>
    <lineage>
        <taxon>Bacteria</taxon>
        <taxon>Bacillati</taxon>
        <taxon>Bacillota</taxon>
        <taxon>Bacilli</taxon>
        <taxon>Bacillales</taxon>
        <taxon>Bacillaceae</taxon>
        <taxon>Lysinibacillus</taxon>
    </lineage>
</organism>
<keyword evidence="4" id="KW-1185">Reference proteome</keyword>
<dbReference type="PANTHER" id="PTHR12245:SF5">
    <property type="entry name" value="SPRY DOMAIN-CONTAINING SOCS BOX PROTEIN 3"/>
    <property type="match status" value="1"/>
</dbReference>
<protein>
    <submittedName>
        <fullName evidence="3">Discoidin domain-containing protein</fullName>
    </submittedName>
</protein>
<dbReference type="InterPro" id="IPR008979">
    <property type="entry name" value="Galactose-bd-like_sf"/>
</dbReference>
<dbReference type="InterPro" id="IPR013320">
    <property type="entry name" value="ConA-like_dom_sf"/>
</dbReference>
<feature type="domain" description="B30.2/SPRY" evidence="2">
    <location>
        <begin position="1"/>
        <end position="166"/>
    </location>
</feature>
<dbReference type="SUPFAM" id="SSF49899">
    <property type="entry name" value="Concanavalin A-like lectins/glucanases"/>
    <property type="match status" value="1"/>
</dbReference>
<dbReference type="PROSITE" id="PS50188">
    <property type="entry name" value="B302_SPRY"/>
    <property type="match status" value="1"/>
</dbReference>
<gene>
    <name evidence="3" type="ORF">FJQ98_16855</name>
</gene>
<dbReference type="PROSITE" id="PS50022">
    <property type="entry name" value="FA58C_3"/>
    <property type="match status" value="1"/>
</dbReference>
<dbReference type="InterPro" id="IPR003877">
    <property type="entry name" value="SPRY_dom"/>
</dbReference>
<dbReference type="Gene3D" id="2.60.120.920">
    <property type="match status" value="1"/>
</dbReference>
<evidence type="ECO:0000313" key="4">
    <source>
        <dbReference type="Proteomes" id="UP000596049"/>
    </source>
</evidence>
<accession>A0ABX7ALW5</accession>
<dbReference type="InterPro" id="IPR001870">
    <property type="entry name" value="B30.2/SPRY"/>
</dbReference>
<dbReference type="SUPFAM" id="SSF49785">
    <property type="entry name" value="Galactose-binding domain-like"/>
    <property type="match status" value="1"/>
</dbReference>
<dbReference type="RefSeq" id="WP_053595626.1">
    <property type="nucleotide sequence ID" value="NZ_CP067341.1"/>
</dbReference>
<dbReference type="EMBL" id="CP067341">
    <property type="protein sequence ID" value="QQP10913.1"/>
    <property type="molecule type" value="Genomic_DNA"/>
</dbReference>
<dbReference type="Pfam" id="PF00622">
    <property type="entry name" value="SPRY"/>
    <property type="match status" value="1"/>
</dbReference>
<dbReference type="InterPro" id="IPR043136">
    <property type="entry name" value="B30.2/SPRY_sf"/>
</dbReference>
<name>A0ABX7ALW5_9BACI</name>
<dbReference type="SMART" id="SM00449">
    <property type="entry name" value="SPRY"/>
    <property type="match status" value="1"/>
</dbReference>
<proteinExistence type="predicted"/>